<organism evidence="2 3">
    <name type="scientific">Nakamurella multipartita (strain ATCC 700099 / DSM 44233 / CIP 104796 / JCM 9543 / NBRC 105858 / Y-104)</name>
    <name type="common">Microsphaera multipartita</name>
    <dbReference type="NCBI Taxonomy" id="479431"/>
    <lineage>
        <taxon>Bacteria</taxon>
        <taxon>Bacillati</taxon>
        <taxon>Actinomycetota</taxon>
        <taxon>Actinomycetes</taxon>
        <taxon>Nakamurellales</taxon>
        <taxon>Nakamurellaceae</taxon>
        <taxon>Nakamurella</taxon>
    </lineage>
</organism>
<feature type="region of interest" description="Disordered" evidence="1">
    <location>
        <begin position="43"/>
        <end position="119"/>
    </location>
</feature>
<proteinExistence type="predicted"/>
<evidence type="ECO:0000313" key="3">
    <source>
        <dbReference type="Proteomes" id="UP000002218"/>
    </source>
</evidence>
<dbReference type="InterPro" id="IPR012334">
    <property type="entry name" value="Pectin_lyas_fold"/>
</dbReference>
<feature type="compositionally biased region" description="Low complexity" evidence="1">
    <location>
        <begin position="58"/>
        <end position="76"/>
    </location>
</feature>
<dbReference type="STRING" id="479431.Namu_4479"/>
<gene>
    <name evidence="2" type="ordered locus">Namu_4479</name>
</gene>
<name>C8XKV5_NAKMY</name>
<feature type="compositionally biased region" description="Polar residues" evidence="1">
    <location>
        <begin position="43"/>
        <end position="57"/>
    </location>
</feature>
<evidence type="ECO:0000256" key="1">
    <source>
        <dbReference type="SAM" id="MobiDB-lite"/>
    </source>
</evidence>
<dbReference type="Proteomes" id="UP000002218">
    <property type="component" value="Chromosome"/>
</dbReference>
<dbReference type="SUPFAM" id="SSF51126">
    <property type="entry name" value="Pectin lyase-like"/>
    <property type="match status" value="1"/>
</dbReference>
<keyword evidence="3" id="KW-1185">Reference proteome</keyword>
<feature type="region of interest" description="Disordered" evidence="1">
    <location>
        <begin position="333"/>
        <end position="355"/>
    </location>
</feature>
<dbReference type="eggNOG" id="COG3420">
    <property type="taxonomic scope" value="Bacteria"/>
</dbReference>
<accession>C8XKV5</accession>
<sequence precursor="true">MIKAAKGSSHRARIRKLWIAGIVALALVGSTIVVAMTHKMASSSGAQSEVSPSETETSQSSDASASSPSPSSSSPSKEARGVPPPSAGFPPNLAGFPSPENTGPRSTGPEIAGPIATSSSGQVIEDVTVDGNITIQHDDVVVRDVRVMGTGNYMINIRPKSDGACPANIRIEFVEIDGENAPSEAIAVYGSEANCGFTFDHSKIVDTGRGIRMGSNVAVSNSYIYVNRTWDGAHRTALSDNGGSNLQIKNNTLFCELPGCSAALSLYGSLAPIENVLIEGNLMSTTGQYCIHGGSVSSKDFPSGSNIRIVNNRFSTSLGARCGKAGPVASFDDGQDGNALSGNVWHENGEPVGTE</sequence>
<dbReference type="InParanoid" id="C8XKV5"/>
<reference evidence="2 3" key="2">
    <citation type="journal article" date="2010" name="Stand. Genomic Sci.">
        <title>Complete genome sequence of Nakamurella multipartita type strain (Y-104).</title>
        <authorList>
            <person name="Tice H."/>
            <person name="Mayilraj S."/>
            <person name="Sims D."/>
            <person name="Lapidus A."/>
            <person name="Nolan M."/>
            <person name="Lucas S."/>
            <person name="Glavina Del Rio T."/>
            <person name="Copeland A."/>
            <person name="Cheng J.F."/>
            <person name="Meincke L."/>
            <person name="Bruce D."/>
            <person name="Goodwin L."/>
            <person name="Pitluck S."/>
            <person name="Ivanova N."/>
            <person name="Mavromatis K."/>
            <person name="Ovchinnikova G."/>
            <person name="Pati A."/>
            <person name="Chen A."/>
            <person name="Palaniappan K."/>
            <person name="Land M."/>
            <person name="Hauser L."/>
            <person name="Chang Y.J."/>
            <person name="Jeffries C.D."/>
            <person name="Detter J.C."/>
            <person name="Brettin T."/>
            <person name="Rohde M."/>
            <person name="Goker M."/>
            <person name="Bristow J."/>
            <person name="Eisen J.A."/>
            <person name="Markowitz V."/>
            <person name="Hugenholtz P."/>
            <person name="Kyrpides N.C."/>
            <person name="Klenk H.P."/>
            <person name="Chen F."/>
        </authorList>
    </citation>
    <scope>NUCLEOTIDE SEQUENCE [LARGE SCALE GENOMIC DNA]</scope>
    <source>
        <strain evidence="3">ATCC 700099 / DSM 44233 / CIP 104796 / JCM 9543 / NBRC 105858 / Y-104</strain>
    </source>
</reference>
<dbReference type="InterPro" id="IPR011050">
    <property type="entry name" value="Pectin_lyase_fold/virulence"/>
</dbReference>
<dbReference type="AlphaFoldDB" id="C8XKV5"/>
<dbReference type="Gene3D" id="2.160.20.10">
    <property type="entry name" value="Single-stranded right-handed beta-helix, Pectin lyase-like"/>
    <property type="match status" value="1"/>
</dbReference>
<dbReference type="HOGENOM" id="CLU_780381_0_0_11"/>
<evidence type="ECO:0000313" key="2">
    <source>
        <dbReference type="EMBL" id="ACV80762.1"/>
    </source>
</evidence>
<protein>
    <recommendedName>
        <fullName evidence="4">Right handed beta helix domain-containing protein</fullName>
    </recommendedName>
</protein>
<evidence type="ECO:0008006" key="4">
    <source>
        <dbReference type="Google" id="ProtNLM"/>
    </source>
</evidence>
<dbReference type="EMBL" id="CP001737">
    <property type="protein sequence ID" value="ACV80762.1"/>
    <property type="molecule type" value="Genomic_DNA"/>
</dbReference>
<reference evidence="3" key="1">
    <citation type="submission" date="2009-09" db="EMBL/GenBank/DDBJ databases">
        <title>The complete genome of Nakamurella multipartita DSM 44233.</title>
        <authorList>
            <consortium name="US DOE Joint Genome Institute (JGI-PGF)"/>
            <person name="Lucas S."/>
            <person name="Copeland A."/>
            <person name="Lapidus A."/>
            <person name="Glavina del Rio T."/>
            <person name="Dalin E."/>
            <person name="Tice H."/>
            <person name="Bruce D."/>
            <person name="Goodwin L."/>
            <person name="Pitluck S."/>
            <person name="Kyrpides N."/>
            <person name="Mavromatis K."/>
            <person name="Ivanova N."/>
            <person name="Ovchinnikova G."/>
            <person name="Sims D."/>
            <person name="Meincke L."/>
            <person name="Brettin T."/>
            <person name="Detter J.C."/>
            <person name="Han C."/>
            <person name="Larimer F."/>
            <person name="Land M."/>
            <person name="Hauser L."/>
            <person name="Markowitz V."/>
            <person name="Cheng J.-F."/>
            <person name="Hugenholtz P."/>
            <person name="Woyke T."/>
            <person name="Wu D."/>
            <person name="Klenk H.-P."/>
            <person name="Eisen J.A."/>
        </authorList>
    </citation>
    <scope>NUCLEOTIDE SEQUENCE [LARGE SCALE GENOMIC DNA]</scope>
    <source>
        <strain evidence="3">ATCC 700099 / DSM 44233 / CIP 104796 / JCM 9543 / NBRC 105858 / Y-104</strain>
    </source>
</reference>
<dbReference type="KEGG" id="nml:Namu_4479"/>